<comment type="subunit">
    <text evidence="7">Homodimer.</text>
</comment>
<keyword evidence="6 7" id="KW-0627">Porphyrin biosynthesis</keyword>
<keyword evidence="13" id="KW-1185">Reference proteome</keyword>
<dbReference type="RefSeq" id="WP_085881848.1">
    <property type="nucleotide sequence ID" value="NZ_FWFR01000001.1"/>
</dbReference>
<dbReference type="InterPro" id="IPR038071">
    <property type="entry name" value="UROD/MetE-like_sf"/>
</dbReference>
<evidence type="ECO:0000256" key="6">
    <source>
        <dbReference type="ARBA" id="ARBA00023244"/>
    </source>
</evidence>
<dbReference type="PANTHER" id="PTHR21091:SF169">
    <property type="entry name" value="UROPORPHYRINOGEN DECARBOXYLASE"/>
    <property type="match status" value="1"/>
</dbReference>
<evidence type="ECO:0000259" key="11">
    <source>
        <dbReference type="PROSITE" id="PS00907"/>
    </source>
</evidence>
<feature type="site" description="Transition state stabilizer" evidence="7">
    <location>
        <position position="86"/>
    </location>
</feature>
<comment type="similarity">
    <text evidence="2 7 9">Belongs to the uroporphyrinogen decarboxylase family.</text>
</comment>
<dbReference type="Pfam" id="PF01208">
    <property type="entry name" value="URO-D"/>
    <property type="match status" value="1"/>
</dbReference>
<dbReference type="InterPro" id="IPR006361">
    <property type="entry name" value="Uroporphyrinogen_deCO2ase_HemE"/>
</dbReference>
<evidence type="ECO:0000256" key="1">
    <source>
        <dbReference type="ARBA" id="ARBA00004804"/>
    </source>
</evidence>
<feature type="binding site" evidence="7">
    <location>
        <position position="86"/>
    </location>
    <ligand>
        <name>substrate</name>
    </ligand>
</feature>
<dbReference type="EC" id="4.1.1.37" evidence="3 7"/>
<dbReference type="PROSITE" id="PS00906">
    <property type="entry name" value="UROD_1"/>
    <property type="match status" value="1"/>
</dbReference>
<gene>
    <name evidence="7 12" type="primary">hemE</name>
    <name evidence="12" type="ORF">OCH7691_00513</name>
</gene>
<proteinExistence type="inferred from homology"/>
<comment type="pathway">
    <text evidence="1 7 8">Porphyrin-containing compound metabolism; protoporphyrin-IX biosynthesis; coproporphyrinogen-III from 5-aminolevulinate: step 4/4.</text>
</comment>
<dbReference type="NCBIfam" id="TIGR01464">
    <property type="entry name" value="hemE"/>
    <property type="match status" value="1"/>
</dbReference>
<evidence type="ECO:0000256" key="7">
    <source>
        <dbReference type="HAMAP-Rule" id="MF_00218"/>
    </source>
</evidence>
<evidence type="ECO:0000313" key="12">
    <source>
        <dbReference type="EMBL" id="SLN20776.1"/>
    </source>
</evidence>
<evidence type="ECO:0000256" key="3">
    <source>
        <dbReference type="ARBA" id="ARBA00012288"/>
    </source>
</evidence>
<keyword evidence="5 7" id="KW-0456">Lyase</keyword>
<protein>
    <recommendedName>
        <fullName evidence="3 7">Uroporphyrinogen decarboxylase</fullName>
        <shortName evidence="7">UPD</shortName>
        <shortName evidence="7">URO-D</shortName>
        <ecNumber evidence="3 7">4.1.1.37</ecNumber>
    </recommendedName>
</protein>
<dbReference type="SUPFAM" id="SSF51726">
    <property type="entry name" value="UROD/MetE-like"/>
    <property type="match status" value="1"/>
</dbReference>
<dbReference type="EMBL" id="FWFR01000001">
    <property type="protein sequence ID" value="SLN20776.1"/>
    <property type="molecule type" value="Genomic_DNA"/>
</dbReference>
<dbReference type="AlphaFoldDB" id="A0A1Y5RNR7"/>
<feature type="binding site" evidence="7">
    <location>
        <position position="217"/>
    </location>
    <ligand>
        <name>substrate</name>
    </ligand>
</feature>
<feature type="domain" description="Uroporphyrinogen decarboxylase (URO-D)" evidence="10">
    <location>
        <begin position="31"/>
        <end position="40"/>
    </location>
</feature>
<dbReference type="PROSITE" id="PS00907">
    <property type="entry name" value="UROD_2"/>
    <property type="match status" value="1"/>
</dbReference>
<dbReference type="GO" id="GO:0004853">
    <property type="term" value="F:uroporphyrinogen decarboxylase activity"/>
    <property type="evidence" value="ECO:0007669"/>
    <property type="project" value="UniProtKB-UniRule"/>
</dbReference>
<comment type="catalytic activity">
    <reaction evidence="7 8">
        <text>uroporphyrinogen III + 4 H(+) = coproporphyrinogen III + 4 CO2</text>
        <dbReference type="Rhea" id="RHEA:19865"/>
        <dbReference type="ChEBI" id="CHEBI:15378"/>
        <dbReference type="ChEBI" id="CHEBI:16526"/>
        <dbReference type="ChEBI" id="CHEBI:57308"/>
        <dbReference type="ChEBI" id="CHEBI:57309"/>
        <dbReference type="EC" id="4.1.1.37"/>
    </reaction>
</comment>
<dbReference type="FunCoup" id="A0A1Y5RNR7">
    <property type="interactions" value="581"/>
</dbReference>
<organism evidence="12 13">
    <name type="scientific">Oceanibacterium hippocampi</name>
    <dbReference type="NCBI Taxonomy" id="745714"/>
    <lineage>
        <taxon>Bacteria</taxon>
        <taxon>Pseudomonadati</taxon>
        <taxon>Pseudomonadota</taxon>
        <taxon>Alphaproteobacteria</taxon>
        <taxon>Sneathiellales</taxon>
        <taxon>Sneathiellaceae</taxon>
        <taxon>Oceanibacterium</taxon>
    </lineage>
</organism>
<dbReference type="GO" id="GO:0005829">
    <property type="term" value="C:cytosol"/>
    <property type="evidence" value="ECO:0007669"/>
    <property type="project" value="TreeGrafter"/>
</dbReference>
<evidence type="ECO:0000256" key="8">
    <source>
        <dbReference type="RuleBase" id="RU000554"/>
    </source>
</evidence>
<sequence length="359" mass="38778">MPNAEQVKSTAERVAKPLLRVLAGDQRTPPPIWLMRQAGRYLPEYRAVRADAGGFLDLCYDSERSAEVTLQPIRRYGFDAAIVFADILLIPHALGQDVAFKQGEGPCLEPIRKAGDLAVLRPEGMLEKLEPVMGTLRILARELPSECALIGFAGAPWTVATYMVEGGSSKDYLTVKRWAFGEEPGFAALIDRLVEATADYLVAQVRAGAEVVQIFDTWAGVLPEAAFRRWCVAPVKAIVERFRAQCPTVPVIAFPRGAGPLLLGYAAETGVDGVSLDSAMPLAWARENLNDARVLQGNLDPALLVAGGQPMREGIATILEAMKGRSHIFNLGHGIVPPTPPEHVGELVATVRELAGRNG</sequence>
<evidence type="ECO:0000256" key="4">
    <source>
        <dbReference type="ARBA" id="ARBA00022793"/>
    </source>
</evidence>
<feature type="domain" description="Uroporphyrinogen decarboxylase (URO-D)" evidence="11">
    <location>
        <begin position="150"/>
        <end position="166"/>
    </location>
</feature>
<accession>A0A1Y5RNR7</accession>
<feature type="binding site" evidence="7">
    <location>
        <begin position="36"/>
        <end position="40"/>
    </location>
    <ligand>
        <name>substrate</name>
    </ligand>
</feature>
<evidence type="ECO:0000259" key="10">
    <source>
        <dbReference type="PROSITE" id="PS00906"/>
    </source>
</evidence>
<dbReference type="PANTHER" id="PTHR21091">
    <property type="entry name" value="METHYLTETRAHYDROFOLATE:HOMOCYSTEINE METHYLTRANSFERASE RELATED"/>
    <property type="match status" value="1"/>
</dbReference>
<evidence type="ECO:0000256" key="2">
    <source>
        <dbReference type="ARBA" id="ARBA00009935"/>
    </source>
</evidence>
<dbReference type="UniPathway" id="UPA00251">
    <property type="reaction ID" value="UER00321"/>
</dbReference>
<comment type="function">
    <text evidence="7">Catalyzes the decarboxylation of four acetate groups of uroporphyrinogen-III to yield coproporphyrinogen-III.</text>
</comment>
<keyword evidence="4 7" id="KW-0210">Decarboxylase</keyword>
<dbReference type="CDD" id="cd00717">
    <property type="entry name" value="URO-D"/>
    <property type="match status" value="1"/>
</dbReference>
<comment type="caution">
    <text evidence="7">Lacks conserved residue(s) required for the propagation of feature annotation.</text>
</comment>
<dbReference type="InterPro" id="IPR000257">
    <property type="entry name" value="Uroporphyrinogen_deCOase"/>
</dbReference>
<dbReference type="Proteomes" id="UP000193200">
    <property type="component" value="Unassembled WGS sequence"/>
</dbReference>
<dbReference type="OrthoDB" id="9806656at2"/>
<evidence type="ECO:0000256" key="9">
    <source>
        <dbReference type="RuleBase" id="RU004169"/>
    </source>
</evidence>
<evidence type="ECO:0000256" key="5">
    <source>
        <dbReference type="ARBA" id="ARBA00023239"/>
    </source>
</evidence>
<reference evidence="12 13" key="1">
    <citation type="submission" date="2017-03" db="EMBL/GenBank/DDBJ databases">
        <authorList>
            <person name="Afonso C.L."/>
            <person name="Miller P.J."/>
            <person name="Scott M.A."/>
            <person name="Spackman E."/>
            <person name="Goraichik I."/>
            <person name="Dimitrov K.M."/>
            <person name="Suarez D.L."/>
            <person name="Swayne D.E."/>
        </authorList>
    </citation>
    <scope>NUCLEOTIDE SEQUENCE [LARGE SCALE GENOMIC DNA]</scope>
    <source>
        <strain evidence="12 13">CECT 7691</strain>
    </source>
</reference>
<name>A0A1Y5RNR7_9PROT</name>
<dbReference type="GO" id="GO:0019353">
    <property type="term" value="P:protoporphyrinogen IX biosynthetic process from glutamate"/>
    <property type="evidence" value="ECO:0007669"/>
    <property type="project" value="TreeGrafter"/>
</dbReference>
<dbReference type="Gene3D" id="3.20.20.210">
    <property type="match status" value="1"/>
</dbReference>
<dbReference type="InParanoid" id="A0A1Y5RNR7"/>
<keyword evidence="7" id="KW-0963">Cytoplasm</keyword>
<feature type="binding site" evidence="7">
    <location>
        <position position="162"/>
    </location>
    <ligand>
        <name>substrate</name>
    </ligand>
</feature>
<comment type="subcellular location">
    <subcellularLocation>
        <location evidence="7">Cytoplasm</location>
    </subcellularLocation>
</comment>
<feature type="binding site" evidence="7">
    <location>
        <position position="333"/>
    </location>
    <ligand>
        <name>substrate</name>
    </ligand>
</feature>
<dbReference type="HAMAP" id="MF_00218">
    <property type="entry name" value="URO_D"/>
    <property type="match status" value="1"/>
</dbReference>
<evidence type="ECO:0000313" key="13">
    <source>
        <dbReference type="Proteomes" id="UP000193200"/>
    </source>
</evidence>